<keyword evidence="2" id="KW-1133">Transmembrane helix</keyword>
<dbReference type="GO" id="GO:0030198">
    <property type="term" value="P:extracellular matrix organization"/>
    <property type="evidence" value="ECO:0007669"/>
    <property type="project" value="TreeGrafter"/>
</dbReference>
<dbReference type="GO" id="GO:0004222">
    <property type="term" value="F:metalloendopeptidase activity"/>
    <property type="evidence" value="ECO:0007669"/>
    <property type="project" value="TreeGrafter"/>
</dbReference>
<dbReference type="InParanoid" id="A0A151Z2X6"/>
<accession>A0A151Z2X6</accession>
<reference evidence="4 5" key="1">
    <citation type="submission" date="2015-12" db="EMBL/GenBank/DDBJ databases">
        <title>Dictyostelia acquired genes for synthesis and detection of signals that induce cell-type specialization by lateral gene transfer from prokaryotes.</title>
        <authorList>
            <person name="Gloeckner G."/>
            <person name="Schaap P."/>
        </authorList>
    </citation>
    <scope>NUCLEOTIDE SEQUENCE [LARGE SCALE GENOMIC DNA]</scope>
    <source>
        <strain evidence="4 5">TK</strain>
    </source>
</reference>
<keyword evidence="3" id="KW-0732">Signal</keyword>
<feature type="transmembrane region" description="Helical" evidence="2">
    <location>
        <begin position="621"/>
        <end position="642"/>
    </location>
</feature>
<proteinExistence type="predicted"/>
<evidence type="ECO:0000256" key="1">
    <source>
        <dbReference type="SAM" id="MobiDB-lite"/>
    </source>
</evidence>
<evidence type="ECO:0000256" key="2">
    <source>
        <dbReference type="SAM" id="Phobius"/>
    </source>
</evidence>
<dbReference type="FunCoup" id="A0A151Z2X6">
    <property type="interactions" value="425"/>
</dbReference>
<dbReference type="PANTHER" id="PTHR13723">
    <property type="entry name" value="ADAMTS A DISINTEGRIN AND METALLOPROTEASE WITH THROMBOSPONDIN MOTIFS PROTEASE"/>
    <property type="match status" value="1"/>
</dbReference>
<dbReference type="PANTHER" id="PTHR13723:SF314">
    <property type="entry name" value="ADAMTS-LIKE PROTEIN 2"/>
    <property type="match status" value="1"/>
</dbReference>
<feature type="compositionally biased region" description="Low complexity" evidence="1">
    <location>
        <begin position="717"/>
        <end position="726"/>
    </location>
</feature>
<dbReference type="AlphaFoldDB" id="A0A151Z2X6"/>
<feature type="compositionally biased region" description="Low complexity" evidence="1">
    <location>
        <begin position="754"/>
        <end position="771"/>
    </location>
</feature>
<dbReference type="Proteomes" id="UP000076078">
    <property type="component" value="Unassembled WGS sequence"/>
</dbReference>
<name>A0A151Z2X6_TIELA</name>
<dbReference type="OrthoDB" id="20724at2759"/>
<dbReference type="InterPro" id="IPR050439">
    <property type="entry name" value="ADAMTS_ADAMTS-like"/>
</dbReference>
<comment type="caution">
    <text evidence="4">The sequence shown here is derived from an EMBL/GenBank/DDBJ whole genome shotgun (WGS) entry which is preliminary data.</text>
</comment>
<dbReference type="STRING" id="361077.A0A151Z2X6"/>
<keyword evidence="2" id="KW-0812">Transmembrane</keyword>
<protein>
    <submittedName>
        <fullName evidence="4">Uncharacterized protein</fullName>
    </submittedName>
</protein>
<keyword evidence="5" id="KW-1185">Reference proteome</keyword>
<keyword evidence="2" id="KW-0472">Membrane</keyword>
<dbReference type="EMBL" id="LODT01000051">
    <property type="protein sequence ID" value="KYQ88313.1"/>
    <property type="molecule type" value="Genomic_DNA"/>
</dbReference>
<evidence type="ECO:0000256" key="3">
    <source>
        <dbReference type="SAM" id="SignalP"/>
    </source>
</evidence>
<evidence type="ECO:0000313" key="4">
    <source>
        <dbReference type="EMBL" id="KYQ88313.1"/>
    </source>
</evidence>
<dbReference type="GO" id="GO:0031012">
    <property type="term" value="C:extracellular matrix"/>
    <property type="evidence" value="ECO:0007669"/>
    <property type="project" value="TreeGrafter"/>
</dbReference>
<feature type="chain" id="PRO_5007592799" evidence="3">
    <location>
        <begin position="18"/>
        <end position="787"/>
    </location>
</feature>
<organism evidence="4 5">
    <name type="scientific">Tieghemostelium lacteum</name>
    <name type="common">Slime mold</name>
    <name type="synonym">Dictyostelium lacteum</name>
    <dbReference type="NCBI Taxonomy" id="361077"/>
    <lineage>
        <taxon>Eukaryota</taxon>
        <taxon>Amoebozoa</taxon>
        <taxon>Evosea</taxon>
        <taxon>Eumycetozoa</taxon>
        <taxon>Dictyostelia</taxon>
        <taxon>Dictyosteliales</taxon>
        <taxon>Raperosteliaceae</taxon>
        <taxon>Tieghemostelium</taxon>
    </lineage>
</organism>
<feature type="signal peptide" evidence="3">
    <location>
        <begin position="1"/>
        <end position="17"/>
    </location>
</feature>
<gene>
    <name evidence="4" type="ORF">DLAC_11009</name>
</gene>
<evidence type="ECO:0000313" key="5">
    <source>
        <dbReference type="Proteomes" id="UP000076078"/>
    </source>
</evidence>
<dbReference type="GO" id="GO:0006508">
    <property type="term" value="P:proteolysis"/>
    <property type="evidence" value="ECO:0007669"/>
    <property type="project" value="TreeGrafter"/>
</dbReference>
<feature type="region of interest" description="Disordered" evidence="1">
    <location>
        <begin position="713"/>
        <end position="787"/>
    </location>
</feature>
<sequence length="787" mass="84812">MFKFLIICFLLIGIISSFINTQSSDEISTDSFSFSSDEFDSSDIDNFSSGSLPQESSEDSIHEIYVDVKKGKNTYSGNMTNPIKDFMIAYELAKQVKALKGNDTLISIYMTNGVYNLKSTVEMVDGISIYGGYNSNWERGVIKMPLMVSGTLFQSEMPLIFDISGFKLKTVYSHLTMRYVKSIAGKYFRGQTSPTIYGLKISYSSNLVLRFLSFQSNDADKGDAQEDPWVQSENATRNQIYYSNEGIQYMVDPKSAGMPGGSSIGLYIWNSPNIVVEFCNLISKDGGDGGEGLIGGDGGYSVPVMVFGRDPSMYCNNLQRGHHGRGGYSSEGMDGDDGLSLYCYSASNHKEIQCDTKIHLYTCIKYLQDMDCEFSESKDTCGICNGNKQYCNIGCDDKPNGKVMDVCGVCGGHNDTCIVGCDGVVNSTKVVDACGVCGGHNDTCVVGCDGKGNSGKVIDACGVCGGHNDTCVVGCDGKGNSGKVIDACGVCGGHNDTCVVGCDGKGNSGKVVDACGKCGGKNDTCLIGCDGEVNSTLVVDACGKCGGKNDSCLIGCDGEVGSLKVWDLCKVCGGKNDSCTIGCDGKPFSYKTIDSCGVCGGDGSTCSNAAQKQGMQVATKIIISIVVITVSIYGILLSIFFVRRRLTTHGSQYYRTKLILEYQDAPLIQAELIKTKNNRPISNILSGLGISRSPQKSSNGNTYQHLDDSMVQMDEFSSNGGNSSNLHLHHHQDSGYYPVINEDPNEYGGFSTHQSQQQQQQNYSNNNNNNNEFTLDDNDNDLFHKNI</sequence>